<gene>
    <name evidence="2" type="ORF">PGLA1383_LOCUS28993</name>
</gene>
<reference evidence="2" key="1">
    <citation type="submission" date="2021-02" db="EMBL/GenBank/DDBJ databases">
        <authorList>
            <person name="Dougan E. K."/>
            <person name="Rhodes N."/>
            <person name="Thang M."/>
            <person name="Chan C."/>
        </authorList>
    </citation>
    <scope>NUCLEOTIDE SEQUENCE</scope>
</reference>
<comment type="caution">
    <text evidence="2">The sequence shown here is derived from an EMBL/GenBank/DDBJ whole genome shotgun (WGS) entry which is preliminary data.</text>
</comment>
<proteinExistence type="predicted"/>
<accession>A0A813FEG0</accession>
<feature type="non-terminal residue" evidence="2">
    <location>
        <position position="145"/>
    </location>
</feature>
<protein>
    <submittedName>
        <fullName evidence="2">Uncharacterized protein</fullName>
    </submittedName>
</protein>
<dbReference type="AlphaFoldDB" id="A0A813FEG0"/>
<name>A0A813FEG0_POLGL</name>
<dbReference type="Proteomes" id="UP000654075">
    <property type="component" value="Unassembled WGS sequence"/>
</dbReference>
<feature type="region of interest" description="Disordered" evidence="1">
    <location>
        <begin position="56"/>
        <end position="107"/>
    </location>
</feature>
<organism evidence="2 3">
    <name type="scientific">Polarella glacialis</name>
    <name type="common">Dinoflagellate</name>
    <dbReference type="NCBI Taxonomy" id="89957"/>
    <lineage>
        <taxon>Eukaryota</taxon>
        <taxon>Sar</taxon>
        <taxon>Alveolata</taxon>
        <taxon>Dinophyceae</taxon>
        <taxon>Suessiales</taxon>
        <taxon>Suessiaceae</taxon>
        <taxon>Polarella</taxon>
    </lineage>
</organism>
<dbReference type="EMBL" id="CAJNNV010024952">
    <property type="protein sequence ID" value="CAE8611184.1"/>
    <property type="molecule type" value="Genomic_DNA"/>
</dbReference>
<evidence type="ECO:0000313" key="3">
    <source>
        <dbReference type="Proteomes" id="UP000654075"/>
    </source>
</evidence>
<feature type="compositionally biased region" description="Low complexity" evidence="1">
    <location>
        <begin position="56"/>
        <end position="92"/>
    </location>
</feature>
<evidence type="ECO:0000313" key="2">
    <source>
        <dbReference type="EMBL" id="CAE8611184.1"/>
    </source>
</evidence>
<evidence type="ECO:0000256" key="1">
    <source>
        <dbReference type="SAM" id="MobiDB-lite"/>
    </source>
</evidence>
<sequence length="145" mass="15429">MVGRLLKFAKDSGRWRLLLENREYIRIKPEFMMLCEGPQELTAVGATQYYDIAATNNYSDNDNDNFNNDNGGNNNNNDNNNNYNNNNANGNDGPPGGPAAASEVAAIPPGGAGGLTAAAGSETAEAARLNCPALPAERPGQYFFA</sequence>
<keyword evidence="3" id="KW-1185">Reference proteome</keyword>